<dbReference type="Gene3D" id="1.10.3210.10">
    <property type="entry name" value="Hypothetical protein af1432"/>
    <property type="match status" value="1"/>
</dbReference>
<feature type="domain" description="HDOD" evidence="1">
    <location>
        <begin position="210"/>
        <end position="395"/>
    </location>
</feature>
<dbReference type="SUPFAM" id="SSF141868">
    <property type="entry name" value="EAL domain-like"/>
    <property type="match status" value="1"/>
</dbReference>
<dbReference type="InterPro" id="IPR014408">
    <property type="entry name" value="dGMP_Pdiesterase_EAL/HD-GYP"/>
</dbReference>
<dbReference type="InterPro" id="IPR001633">
    <property type="entry name" value="EAL_dom"/>
</dbReference>
<dbReference type="AlphaFoldDB" id="A0A430KUK3"/>
<dbReference type="RefSeq" id="WP_126157106.1">
    <property type="nucleotide sequence ID" value="NZ_RQXW01000002.1"/>
</dbReference>
<dbReference type="InterPro" id="IPR035919">
    <property type="entry name" value="EAL_sf"/>
</dbReference>
<evidence type="ECO:0000313" key="2">
    <source>
        <dbReference type="EMBL" id="RTE67138.1"/>
    </source>
</evidence>
<dbReference type="InterPro" id="IPR052340">
    <property type="entry name" value="RNase_Y/CdgJ"/>
</dbReference>
<name>A0A430KUK3_9GAMM</name>
<sequence>MSIALDEDVLADGSVLLARQPIFNKSQDVQAYSLLYRSDNGTMPLEFSDEQATASVILNNYAVASSGGKTKRLPLFVKLTQSMLLSDMLPNLPHDSVVFELLREDGISKELLAVLRARKEQGYKFALTHYTGDKAQTPLLDLMYVVKIDLQRHDDAELKQLVSFCKPYRVHLLADKVESQEDFRRAIGAGFHLFQGYFLCRPVSIKGKSFGSSKILILELLSELNNPAATADSVEQIVINDPALTYKILRLVNSAAFSTPKQIESISHAISLIGMDQVKKWATLFLLSGQSDKPVELTRVMLIRGRMCELLAEMLSYPQTINFFMVGLLSQLDAMMDTEMKVLLDQIPLNDSIKDAIMSHINQKGEILTEVQHYERGEWDQMRNLLDKPFYEVAYRHSLQWADQVLASLQEP</sequence>
<gene>
    <name evidence="2" type="ORF">EH243_02725</name>
</gene>
<protein>
    <submittedName>
        <fullName evidence="2">HDOD domain-containing protein</fullName>
    </submittedName>
</protein>
<dbReference type="OrthoDB" id="9804751at2"/>
<dbReference type="Pfam" id="PF08668">
    <property type="entry name" value="HDOD"/>
    <property type="match status" value="1"/>
</dbReference>
<proteinExistence type="predicted"/>
<evidence type="ECO:0000313" key="3">
    <source>
        <dbReference type="Proteomes" id="UP000283087"/>
    </source>
</evidence>
<dbReference type="PROSITE" id="PS51833">
    <property type="entry name" value="HDOD"/>
    <property type="match status" value="1"/>
</dbReference>
<dbReference type="Proteomes" id="UP000283087">
    <property type="component" value="Unassembled WGS sequence"/>
</dbReference>
<dbReference type="Pfam" id="PF00563">
    <property type="entry name" value="EAL"/>
    <property type="match status" value="1"/>
</dbReference>
<dbReference type="InterPro" id="IPR013976">
    <property type="entry name" value="HDOD"/>
</dbReference>
<keyword evidence="3" id="KW-1185">Reference proteome</keyword>
<dbReference type="PIRSF" id="PIRSF003180">
    <property type="entry name" value="DiGMPpdiest_YuxH"/>
    <property type="match status" value="1"/>
</dbReference>
<comment type="caution">
    <text evidence="2">The sequence shown here is derived from an EMBL/GenBank/DDBJ whole genome shotgun (WGS) entry which is preliminary data.</text>
</comment>
<accession>A0A430KUK3</accession>
<reference evidence="2 3" key="1">
    <citation type="submission" date="2018-11" db="EMBL/GenBank/DDBJ databases">
        <title>The draft genome sequence of Amphritea opalescens ANRC-JH13T.</title>
        <authorList>
            <person name="Fang Z."/>
            <person name="Zhang Y."/>
            <person name="Han X."/>
        </authorList>
    </citation>
    <scope>NUCLEOTIDE SEQUENCE [LARGE SCALE GENOMIC DNA]</scope>
    <source>
        <strain evidence="2 3">ANRC-JH13</strain>
    </source>
</reference>
<organism evidence="2 3">
    <name type="scientific">Amphritea opalescens</name>
    <dbReference type="NCBI Taxonomy" id="2490544"/>
    <lineage>
        <taxon>Bacteria</taxon>
        <taxon>Pseudomonadati</taxon>
        <taxon>Pseudomonadota</taxon>
        <taxon>Gammaproteobacteria</taxon>
        <taxon>Oceanospirillales</taxon>
        <taxon>Oceanospirillaceae</taxon>
        <taxon>Amphritea</taxon>
    </lineage>
</organism>
<dbReference type="Gene3D" id="3.20.20.450">
    <property type="entry name" value="EAL domain"/>
    <property type="match status" value="1"/>
</dbReference>
<dbReference type="SUPFAM" id="SSF109604">
    <property type="entry name" value="HD-domain/PDEase-like"/>
    <property type="match status" value="1"/>
</dbReference>
<dbReference type="PANTHER" id="PTHR33525:SF4">
    <property type="entry name" value="CYCLIC DI-GMP PHOSPHODIESTERASE CDGJ"/>
    <property type="match status" value="1"/>
</dbReference>
<dbReference type="PANTHER" id="PTHR33525">
    <property type="match status" value="1"/>
</dbReference>
<dbReference type="EMBL" id="RQXW01000002">
    <property type="protein sequence ID" value="RTE67138.1"/>
    <property type="molecule type" value="Genomic_DNA"/>
</dbReference>
<evidence type="ECO:0000259" key="1">
    <source>
        <dbReference type="PROSITE" id="PS51833"/>
    </source>
</evidence>
<dbReference type="SMART" id="SM00052">
    <property type="entry name" value="EAL"/>
    <property type="match status" value="1"/>
</dbReference>